<dbReference type="Proteomes" id="UP000321769">
    <property type="component" value="Unassembled WGS sequence"/>
</dbReference>
<dbReference type="AlphaFoldDB" id="A0A512HZ14"/>
<dbReference type="EMBL" id="BJZQ01000028">
    <property type="protein sequence ID" value="GEO90691.1"/>
    <property type="molecule type" value="Genomic_DNA"/>
</dbReference>
<protein>
    <submittedName>
        <fullName evidence="1">Uncharacterized protein</fullName>
    </submittedName>
</protein>
<keyword evidence="2" id="KW-1185">Reference proteome</keyword>
<sequence length="70" mass="7379">MGLPPLLGRPLLGRPVLGREVLRGLLLPPRPAGLRWSAMVADPSWGAVFTPSMMGGEMQQGRSLSGAASR</sequence>
<evidence type="ECO:0000313" key="2">
    <source>
        <dbReference type="Proteomes" id="UP000321769"/>
    </source>
</evidence>
<proteinExistence type="predicted"/>
<organism evidence="1 2">
    <name type="scientific">Aeromicrobium flavum</name>
    <dbReference type="NCBI Taxonomy" id="416568"/>
    <lineage>
        <taxon>Bacteria</taxon>
        <taxon>Bacillati</taxon>
        <taxon>Actinomycetota</taxon>
        <taxon>Actinomycetes</taxon>
        <taxon>Propionibacteriales</taxon>
        <taxon>Nocardioidaceae</taxon>
        <taxon>Aeromicrobium</taxon>
    </lineage>
</organism>
<gene>
    <name evidence="1" type="ORF">AFL01nite_30180</name>
</gene>
<name>A0A512HZ14_9ACTN</name>
<reference evidence="1 2" key="1">
    <citation type="submission" date="2019-07" db="EMBL/GenBank/DDBJ databases">
        <title>Whole genome shotgun sequence of Aeromicrobium flavum NBRC 107625.</title>
        <authorList>
            <person name="Hosoyama A."/>
            <person name="Uohara A."/>
            <person name="Ohji S."/>
            <person name="Ichikawa N."/>
        </authorList>
    </citation>
    <scope>NUCLEOTIDE SEQUENCE [LARGE SCALE GENOMIC DNA]</scope>
    <source>
        <strain evidence="1 2">NBRC 107625</strain>
    </source>
</reference>
<accession>A0A512HZ14</accession>
<evidence type="ECO:0000313" key="1">
    <source>
        <dbReference type="EMBL" id="GEO90691.1"/>
    </source>
</evidence>
<comment type="caution">
    <text evidence="1">The sequence shown here is derived from an EMBL/GenBank/DDBJ whole genome shotgun (WGS) entry which is preliminary data.</text>
</comment>